<feature type="domain" description="EamA" evidence="7">
    <location>
        <begin position="15"/>
        <end position="155"/>
    </location>
</feature>
<feature type="transmembrane region" description="Helical" evidence="6">
    <location>
        <begin position="114"/>
        <end position="131"/>
    </location>
</feature>
<keyword evidence="2" id="KW-1003">Cell membrane</keyword>
<dbReference type="GO" id="GO:0005886">
    <property type="term" value="C:plasma membrane"/>
    <property type="evidence" value="ECO:0007669"/>
    <property type="project" value="UniProtKB-SubCell"/>
</dbReference>
<keyword evidence="4 6" id="KW-1133">Transmembrane helix</keyword>
<comment type="subcellular location">
    <subcellularLocation>
        <location evidence="1">Cell membrane</location>
        <topology evidence="1">Multi-pass membrane protein</topology>
    </subcellularLocation>
</comment>
<feature type="transmembrane region" description="Helical" evidence="6">
    <location>
        <begin position="51"/>
        <end position="69"/>
    </location>
</feature>
<dbReference type="SUPFAM" id="SSF103481">
    <property type="entry name" value="Multidrug resistance efflux transporter EmrE"/>
    <property type="match status" value="2"/>
</dbReference>
<sequence length="311" mass="33198">MKGRAWITDKRVVCSLSLLACLLWGSAYPAIKTGYSLFSIGPDDTAGKFLFAGYRFFAAGLFLIGFCAATGRKAFDIGAGLFGRLALLGVGMTTLQYIFFYIGLSHTTGVKGAIMNGTTTFFSVIAAHFVFKAERLTARVVAGCVIGFLGVIFVNFSRDLLDLHFTFTGEGFLVIAALVLAVSSIYGKVISQGMDSVVMTAWQLSIGGVLLIVLGYAMGGSLTGFTPASTALLCYMALLSSAAFAIMATLLKHNPVSLFSIFQFTVPIFGAALSAMFLGEKLLEWKNLVALVCVCAGIFLVTYVREPKKKS</sequence>
<proteinExistence type="predicted"/>
<dbReference type="RefSeq" id="WP_108826567.1">
    <property type="nucleotide sequence ID" value="NZ_CP023004.1"/>
</dbReference>
<accession>A0A2U8E734</accession>
<keyword evidence="3 6" id="KW-0812">Transmembrane</keyword>
<protein>
    <submittedName>
        <fullName evidence="8">EamA family transporter</fullName>
    </submittedName>
</protein>
<evidence type="ECO:0000256" key="1">
    <source>
        <dbReference type="ARBA" id="ARBA00004651"/>
    </source>
</evidence>
<dbReference type="InterPro" id="IPR037185">
    <property type="entry name" value="EmrE-like"/>
</dbReference>
<dbReference type="InterPro" id="IPR050638">
    <property type="entry name" value="AA-Vitamin_Transporters"/>
</dbReference>
<dbReference type="InterPro" id="IPR000620">
    <property type="entry name" value="EamA_dom"/>
</dbReference>
<feature type="transmembrane region" description="Helical" evidence="6">
    <location>
        <begin position="163"/>
        <end position="185"/>
    </location>
</feature>
<feature type="transmembrane region" description="Helical" evidence="6">
    <location>
        <begin position="285"/>
        <end position="304"/>
    </location>
</feature>
<keyword evidence="9" id="KW-1185">Reference proteome</keyword>
<dbReference type="EMBL" id="CP023004">
    <property type="protein sequence ID" value="AWI10667.1"/>
    <property type="molecule type" value="Genomic_DNA"/>
</dbReference>
<evidence type="ECO:0000259" key="7">
    <source>
        <dbReference type="Pfam" id="PF00892"/>
    </source>
</evidence>
<feature type="transmembrane region" description="Helical" evidence="6">
    <location>
        <begin position="81"/>
        <end position="102"/>
    </location>
</feature>
<evidence type="ECO:0000256" key="2">
    <source>
        <dbReference type="ARBA" id="ARBA00022475"/>
    </source>
</evidence>
<evidence type="ECO:0000313" key="9">
    <source>
        <dbReference type="Proteomes" id="UP000244896"/>
    </source>
</evidence>
<evidence type="ECO:0000256" key="5">
    <source>
        <dbReference type="ARBA" id="ARBA00023136"/>
    </source>
</evidence>
<feature type="transmembrane region" description="Helical" evidence="6">
    <location>
        <begin position="138"/>
        <end position="157"/>
    </location>
</feature>
<feature type="domain" description="EamA" evidence="7">
    <location>
        <begin position="169"/>
        <end position="302"/>
    </location>
</feature>
<dbReference type="PANTHER" id="PTHR32322:SF18">
    <property type="entry name" value="S-ADENOSYLMETHIONINE_S-ADENOSYLHOMOCYSTEINE TRANSPORTER"/>
    <property type="match status" value="1"/>
</dbReference>
<organism evidence="8 9">
    <name type="scientific">Ereboglobus luteus</name>
    <dbReference type="NCBI Taxonomy" id="1796921"/>
    <lineage>
        <taxon>Bacteria</taxon>
        <taxon>Pseudomonadati</taxon>
        <taxon>Verrucomicrobiota</taxon>
        <taxon>Opitutia</taxon>
        <taxon>Opitutales</taxon>
        <taxon>Opitutaceae</taxon>
        <taxon>Ereboglobus</taxon>
    </lineage>
</organism>
<dbReference type="Pfam" id="PF00892">
    <property type="entry name" value="EamA"/>
    <property type="match status" value="2"/>
</dbReference>
<name>A0A2U8E734_9BACT</name>
<evidence type="ECO:0000256" key="3">
    <source>
        <dbReference type="ARBA" id="ARBA00022692"/>
    </source>
</evidence>
<gene>
    <name evidence="8" type="ORF">CKA38_11895</name>
</gene>
<keyword evidence="5 6" id="KW-0472">Membrane</keyword>
<reference evidence="8 9" key="1">
    <citation type="journal article" date="2018" name="Syst. Appl. Microbiol.">
        <title>Ereboglobus luteus gen. nov. sp. nov. from cockroach guts, and new insights into the oxygen relationship of the genera Opitutus and Didymococcus (Verrucomicrobia: Opitutaceae).</title>
        <authorList>
            <person name="Tegtmeier D."/>
            <person name="Belitz A."/>
            <person name="Radek R."/>
            <person name="Heimerl T."/>
            <person name="Brune A."/>
        </authorList>
    </citation>
    <scope>NUCLEOTIDE SEQUENCE [LARGE SCALE GENOMIC DNA]</scope>
    <source>
        <strain evidence="8 9">Ho45</strain>
    </source>
</reference>
<evidence type="ECO:0000256" key="4">
    <source>
        <dbReference type="ARBA" id="ARBA00022989"/>
    </source>
</evidence>
<dbReference type="AlphaFoldDB" id="A0A2U8E734"/>
<feature type="transmembrane region" description="Helical" evidence="6">
    <location>
        <begin position="197"/>
        <end position="218"/>
    </location>
</feature>
<dbReference type="Proteomes" id="UP000244896">
    <property type="component" value="Chromosome"/>
</dbReference>
<dbReference type="PANTHER" id="PTHR32322">
    <property type="entry name" value="INNER MEMBRANE TRANSPORTER"/>
    <property type="match status" value="1"/>
</dbReference>
<feature type="transmembrane region" description="Helical" evidence="6">
    <location>
        <begin position="230"/>
        <end position="251"/>
    </location>
</feature>
<evidence type="ECO:0000256" key="6">
    <source>
        <dbReference type="SAM" id="Phobius"/>
    </source>
</evidence>
<evidence type="ECO:0000313" key="8">
    <source>
        <dbReference type="EMBL" id="AWI10667.1"/>
    </source>
</evidence>
<dbReference type="KEGG" id="elut:CKA38_11895"/>
<feature type="transmembrane region" description="Helical" evidence="6">
    <location>
        <begin position="258"/>
        <end position="279"/>
    </location>
</feature>
<dbReference type="OrthoDB" id="3190463at2"/>